<sequence length="185" mass="21268">MRFQPQREAYSVAQRSRSVAPHLSIKVYELLKKLLETRLIEHPESSWASLIVIVLTKNGVDIRMCVDYRVVNIFNTLSNYPLPLIDNLLVDFEDVMRFMSLDMANGFWVVKISERAKLISTLVCPFGHFQWACMPFGLNNAPLIYQSVTNNCLWGFVRLPPEEEAEVDQDVLDFLGLDPTDNQES</sequence>
<dbReference type="InterPro" id="IPR043502">
    <property type="entry name" value="DNA/RNA_pol_sf"/>
</dbReference>
<dbReference type="Pfam" id="PF00078">
    <property type="entry name" value="RVT_1"/>
    <property type="match status" value="1"/>
</dbReference>
<dbReference type="Proteomes" id="UP000198211">
    <property type="component" value="Unassembled WGS sequence"/>
</dbReference>
<reference evidence="3" key="1">
    <citation type="submission" date="2017-03" db="EMBL/GenBank/DDBJ databases">
        <title>Phytopthora megakarya and P. palmivora, two closely related causual agents of cacao black pod achieved similar genome size and gene model numbers by different mechanisms.</title>
        <authorList>
            <person name="Ali S."/>
            <person name="Shao J."/>
            <person name="Larry D.J."/>
            <person name="Kronmiller B."/>
            <person name="Shen D."/>
            <person name="Strem M.D."/>
            <person name="Melnick R.L."/>
            <person name="Guiltinan M.J."/>
            <person name="Tyler B.M."/>
            <person name="Meinhardt L.W."/>
            <person name="Bailey B.A."/>
        </authorList>
    </citation>
    <scope>NUCLEOTIDE SEQUENCE [LARGE SCALE GENOMIC DNA]</scope>
    <source>
        <strain evidence="3">zdho120</strain>
    </source>
</reference>
<dbReference type="GO" id="GO:0003964">
    <property type="term" value="F:RNA-directed DNA polymerase activity"/>
    <property type="evidence" value="ECO:0007669"/>
    <property type="project" value="UniProtKB-KW"/>
</dbReference>
<dbReference type="SUPFAM" id="SSF56672">
    <property type="entry name" value="DNA/RNA polymerases"/>
    <property type="match status" value="1"/>
</dbReference>
<feature type="domain" description="Reverse transcriptase" evidence="1">
    <location>
        <begin position="57"/>
        <end position="152"/>
    </location>
</feature>
<accession>A0A225ULQ9</accession>
<dbReference type="InterPro" id="IPR000477">
    <property type="entry name" value="RT_dom"/>
</dbReference>
<name>A0A225ULQ9_9STRA</name>
<gene>
    <name evidence="2" type="ORF">PHMEG_00037654</name>
</gene>
<dbReference type="InterPro" id="IPR050951">
    <property type="entry name" value="Retrovirus_Pol_polyprotein"/>
</dbReference>
<dbReference type="CDD" id="cd01647">
    <property type="entry name" value="RT_LTR"/>
    <property type="match status" value="1"/>
</dbReference>
<evidence type="ECO:0000313" key="2">
    <source>
        <dbReference type="EMBL" id="OWY93079.1"/>
    </source>
</evidence>
<dbReference type="PANTHER" id="PTHR37984">
    <property type="entry name" value="PROTEIN CBG26694"/>
    <property type="match status" value="1"/>
</dbReference>
<protein>
    <submittedName>
        <fullName evidence="2">Reverse transcriptase</fullName>
    </submittedName>
</protein>
<keyword evidence="2" id="KW-0548">Nucleotidyltransferase</keyword>
<evidence type="ECO:0000259" key="1">
    <source>
        <dbReference type="Pfam" id="PF00078"/>
    </source>
</evidence>
<keyword evidence="3" id="KW-1185">Reference proteome</keyword>
<dbReference type="PANTHER" id="PTHR37984:SF5">
    <property type="entry name" value="PROTEIN NYNRIN-LIKE"/>
    <property type="match status" value="1"/>
</dbReference>
<evidence type="ECO:0000313" key="3">
    <source>
        <dbReference type="Proteomes" id="UP000198211"/>
    </source>
</evidence>
<keyword evidence="2" id="KW-0808">Transferase</keyword>
<dbReference type="EMBL" id="NBNE01016741">
    <property type="protein sequence ID" value="OWY93079.1"/>
    <property type="molecule type" value="Genomic_DNA"/>
</dbReference>
<keyword evidence="2" id="KW-0695">RNA-directed DNA polymerase</keyword>
<dbReference type="Gene3D" id="3.10.10.10">
    <property type="entry name" value="HIV Type 1 Reverse Transcriptase, subunit A, domain 1"/>
    <property type="match status" value="1"/>
</dbReference>
<dbReference type="STRING" id="4795.A0A225ULQ9"/>
<proteinExistence type="predicted"/>
<dbReference type="OrthoDB" id="7478317at2759"/>
<dbReference type="AlphaFoldDB" id="A0A225ULQ9"/>
<comment type="caution">
    <text evidence="2">The sequence shown here is derived from an EMBL/GenBank/DDBJ whole genome shotgun (WGS) entry which is preliminary data.</text>
</comment>
<organism evidence="2 3">
    <name type="scientific">Phytophthora megakarya</name>
    <dbReference type="NCBI Taxonomy" id="4795"/>
    <lineage>
        <taxon>Eukaryota</taxon>
        <taxon>Sar</taxon>
        <taxon>Stramenopiles</taxon>
        <taxon>Oomycota</taxon>
        <taxon>Peronosporomycetes</taxon>
        <taxon>Peronosporales</taxon>
        <taxon>Peronosporaceae</taxon>
        <taxon>Phytophthora</taxon>
    </lineage>
</organism>